<dbReference type="InterPro" id="IPR022385">
    <property type="entry name" value="Rhs_assc_core"/>
</dbReference>
<reference evidence="1 2" key="1">
    <citation type="submission" date="2018-02" db="EMBL/GenBank/DDBJ databases">
        <title>Five New Genomes of Indian Photorhabdus Isolates TSA.</title>
        <authorList>
            <person name="Dubay B."/>
            <person name="Somvanshi V.S."/>
        </authorList>
    </citation>
    <scope>NUCLEOTIDE SEQUENCE [LARGE SCALE GENOMIC DNA]</scope>
    <source>
        <strain evidence="1 2">H1</strain>
    </source>
</reference>
<accession>A0A2S8PWG1</accession>
<protein>
    <recommendedName>
        <fullName evidence="3">RHS repeat-associated core domain-containing protein</fullName>
    </recommendedName>
</protein>
<evidence type="ECO:0000313" key="1">
    <source>
        <dbReference type="EMBL" id="PQQ23307.1"/>
    </source>
</evidence>
<dbReference type="Pfam" id="PF14412">
    <property type="entry name" value="AHH"/>
    <property type="match status" value="1"/>
</dbReference>
<evidence type="ECO:0008006" key="3">
    <source>
        <dbReference type="Google" id="ProtNLM"/>
    </source>
</evidence>
<dbReference type="EMBL" id="PUWT01000060">
    <property type="protein sequence ID" value="PQQ23307.1"/>
    <property type="molecule type" value="Genomic_DNA"/>
</dbReference>
<evidence type="ECO:0000313" key="2">
    <source>
        <dbReference type="Proteomes" id="UP000239550"/>
    </source>
</evidence>
<gene>
    <name evidence="1" type="ORF">C6H66_20265</name>
</gene>
<organism evidence="1 2">
    <name type="scientific">Photorhabdus hindustanensis</name>
    <dbReference type="NCBI Taxonomy" id="2918802"/>
    <lineage>
        <taxon>Bacteria</taxon>
        <taxon>Pseudomonadati</taxon>
        <taxon>Pseudomonadota</taxon>
        <taxon>Gammaproteobacteria</taxon>
        <taxon>Enterobacterales</taxon>
        <taxon>Morganellaceae</taxon>
        <taxon>Photorhabdus</taxon>
    </lineage>
</organism>
<dbReference type="Proteomes" id="UP000239550">
    <property type="component" value="Unassembled WGS sequence"/>
</dbReference>
<keyword evidence="2" id="KW-1185">Reference proteome</keyword>
<dbReference type="NCBIfam" id="TIGR03696">
    <property type="entry name" value="Rhs_assc_core"/>
    <property type="match status" value="1"/>
</dbReference>
<comment type="caution">
    <text evidence="1">The sequence shown here is derived from an EMBL/GenBank/DDBJ whole genome shotgun (WGS) entry which is preliminary data.</text>
</comment>
<dbReference type="AlphaFoldDB" id="A0A2S8PWG1"/>
<sequence>MSAQFSRFTCGTATCYLSPDPLGLAGGINPYSYVHNPTGWIDPFGLAGCSTKLGKNMMEDMGLPRSTKWSGYQAHHVIPKQYANHPALKKIKYDIDNSTNGIFLREVDDGVSAMAMHQGNHNGYSRAIKNALDKIDLNQSVNEISKQVADIQNLAKKGMMNGTPIRAKDISKGKAQIGNQRALEMWNKILGV</sequence>
<dbReference type="InterPro" id="IPR032871">
    <property type="entry name" value="AHH_dom_containing"/>
</dbReference>
<name>A0A2S8PWG1_9GAMM</name>
<dbReference type="Gene3D" id="2.180.10.10">
    <property type="entry name" value="RHS repeat-associated core"/>
    <property type="match status" value="1"/>
</dbReference>
<proteinExistence type="predicted"/>